<comment type="caution">
    <text evidence="2">The sequence shown here is derived from an EMBL/GenBank/DDBJ whole genome shotgun (WGS) entry which is preliminary data.</text>
</comment>
<name>A0A0G0Y582_9BACT</name>
<organism evidence="2 3">
    <name type="scientific">Candidatus Amesbacteria bacterium GW2011_GWA2_42_12</name>
    <dbReference type="NCBI Taxonomy" id="1618356"/>
    <lineage>
        <taxon>Bacteria</taxon>
        <taxon>Candidatus Amesiibacteriota</taxon>
    </lineage>
</organism>
<feature type="transmembrane region" description="Helical" evidence="1">
    <location>
        <begin position="12"/>
        <end position="32"/>
    </location>
</feature>
<keyword evidence="1" id="KW-1133">Transmembrane helix</keyword>
<evidence type="ECO:0000313" key="2">
    <source>
        <dbReference type="EMBL" id="KKS31862.1"/>
    </source>
</evidence>
<evidence type="ECO:0000256" key="1">
    <source>
        <dbReference type="SAM" id="Phobius"/>
    </source>
</evidence>
<evidence type="ECO:0000313" key="3">
    <source>
        <dbReference type="Proteomes" id="UP000034160"/>
    </source>
</evidence>
<dbReference type="Proteomes" id="UP000034160">
    <property type="component" value="Unassembled WGS sequence"/>
</dbReference>
<dbReference type="PROSITE" id="PS51257">
    <property type="entry name" value="PROKAR_LIPOPROTEIN"/>
    <property type="match status" value="1"/>
</dbReference>
<sequence length="712" mass="77024">MKKTRFHNKYKLIILGVIILLTGCFGLIYFFYRQSPARGEESGDMVAGVSAGALSNTSFIKTYHLRDTTHGYGLFPTKDGGYLVTGDTIAGGGMAAPYPYIVKTDAKGGKVWSRDFSSQSGALGYLSNRHLGRLAVETSDGSFVTASDVIDFVDENLKEIYGDVLLTKLNKNGAQLWSLMLGDHNIDRPRQIWALPNGEVMLLARFLKTGYSSEITDGIPEYSVFIKIDKNGKVQFSKKMEWNATGAERLVDGGFIVLANIAVILPKPAENIVGPEVVPHPLPTMIKLDSDLNIVWAKSMEMIPTEMNSPTSYAGGVMTVGKTIIREAGGDFRVIQAAPDGGFVAFGYDNLILTQGMSSGGAINISDKDVSLRPLVAVKVGANGNYQWAKKLTVNLVSGGSANDFHVVRTADGNFVIMKDVAHDALGVLAAASAVNIGLIKTDADLNPLWVKQYSVERSVEGYGLWPTVDKGVVVAGSMQTTKMHYVMGTSEPYTEAALIKVDVNGDVGGCAAVTTHTGATLEDQSSYLVMQDMKVMGSENLTLKINKKVKEKVNNAKSAARDICKYKKSNVTPIYSLLTSSDGSSPTASGQTVVPSTAKTWAVINYENAKEVAVVGEKNQVIHAELLPILNQVYNSQVKMKDSMASMWLAYVFPRPVTRADVEVIQKNLEGLGYKITGSEGGDLWVSKIGLTLHLEFAIQNSMMGKLEVRF</sequence>
<dbReference type="PANTHER" id="PTHR42754">
    <property type="entry name" value="ENDOGLUCANASE"/>
    <property type="match status" value="1"/>
</dbReference>
<proteinExistence type="predicted"/>
<accession>A0A0G0Y582</accession>
<dbReference type="AlphaFoldDB" id="A0A0G0Y582"/>
<protein>
    <submittedName>
        <fullName evidence="2">Uncharacterized protein</fullName>
    </submittedName>
</protein>
<dbReference type="EMBL" id="LCCN01000013">
    <property type="protein sequence ID" value="KKS31862.1"/>
    <property type="molecule type" value="Genomic_DNA"/>
</dbReference>
<reference evidence="2 3" key="1">
    <citation type="journal article" date="2015" name="Nature">
        <title>rRNA introns, odd ribosomes, and small enigmatic genomes across a large radiation of phyla.</title>
        <authorList>
            <person name="Brown C.T."/>
            <person name="Hug L.A."/>
            <person name="Thomas B.C."/>
            <person name="Sharon I."/>
            <person name="Castelle C.J."/>
            <person name="Singh A."/>
            <person name="Wilkins M.J."/>
            <person name="Williams K.H."/>
            <person name="Banfield J.F."/>
        </authorList>
    </citation>
    <scope>NUCLEOTIDE SEQUENCE [LARGE SCALE GENOMIC DNA]</scope>
</reference>
<keyword evidence="1" id="KW-0812">Transmembrane</keyword>
<dbReference type="PANTHER" id="PTHR42754:SF1">
    <property type="entry name" value="LIPOPROTEIN"/>
    <property type="match status" value="1"/>
</dbReference>
<keyword evidence="1" id="KW-0472">Membrane</keyword>
<gene>
    <name evidence="2" type="ORF">UU93_C0013G0017</name>
</gene>
<dbReference type="STRING" id="1618356.UU93_C0013G0017"/>